<accession>A0ABP9AGT2</accession>
<feature type="domain" description="Secretin/TonB short N-terminal" evidence="9">
    <location>
        <begin position="46"/>
        <end position="97"/>
    </location>
</feature>
<comment type="similarity">
    <text evidence="7">Belongs to the TonB-dependent receptor family.</text>
</comment>
<feature type="signal peptide" evidence="8">
    <location>
        <begin position="1"/>
        <end position="17"/>
    </location>
</feature>
<evidence type="ECO:0000256" key="3">
    <source>
        <dbReference type="ARBA" id="ARBA00022452"/>
    </source>
</evidence>
<dbReference type="InterPro" id="IPR037066">
    <property type="entry name" value="Plug_dom_sf"/>
</dbReference>
<evidence type="ECO:0000313" key="11">
    <source>
        <dbReference type="Proteomes" id="UP001501411"/>
    </source>
</evidence>
<keyword evidence="3 7" id="KW-1134">Transmembrane beta strand</keyword>
<proteinExistence type="inferred from homology"/>
<evidence type="ECO:0000256" key="5">
    <source>
        <dbReference type="ARBA" id="ARBA00023136"/>
    </source>
</evidence>
<dbReference type="Pfam" id="PF13620">
    <property type="entry name" value="CarboxypepD_reg"/>
    <property type="match status" value="1"/>
</dbReference>
<dbReference type="InterPro" id="IPR039426">
    <property type="entry name" value="TonB-dep_rcpt-like"/>
</dbReference>
<keyword evidence="2 7" id="KW-0813">Transport</keyword>
<dbReference type="PROSITE" id="PS52016">
    <property type="entry name" value="TONB_DEPENDENT_REC_3"/>
    <property type="match status" value="1"/>
</dbReference>
<keyword evidence="8" id="KW-0732">Signal</keyword>
<dbReference type="Gene3D" id="2.60.40.1120">
    <property type="entry name" value="Carboxypeptidase-like, regulatory domain"/>
    <property type="match status" value="1"/>
</dbReference>
<dbReference type="SUPFAM" id="SSF56935">
    <property type="entry name" value="Porins"/>
    <property type="match status" value="1"/>
</dbReference>
<dbReference type="Gene3D" id="2.170.130.10">
    <property type="entry name" value="TonB-dependent receptor, plug domain"/>
    <property type="match status" value="1"/>
</dbReference>
<dbReference type="InterPro" id="IPR008969">
    <property type="entry name" value="CarboxyPept-like_regulatory"/>
</dbReference>
<comment type="subcellular location">
    <subcellularLocation>
        <location evidence="1 7">Cell outer membrane</location>
        <topology evidence="1 7">Multi-pass membrane protein</topology>
    </subcellularLocation>
</comment>
<dbReference type="InterPro" id="IPR036942">
    <property type="entry name" value="Beta-barrel_TonB_sf"/>
</dbReference>
<dbReference type="Gene3D" id="2.40.170.20">
    <property type="entry name" value="TonB-dependent receptor, beta-barrel domain"/>
    <property type="match status" value="1"/>
</dbReference>
<keyword evidence="5 7" id="KW-0472">Membrane</keyword>
<reference evidence="11" key="1">
    <citation type="journal article" date="2019" name="Int. J. Syst. Evol. Microbiol.">
        <title>The Global Catalogue of Microorganisms (GCM) 10K type strain sequencing project: providing services to taxonomists for standard genome sequencing and annotation.</title>
        <authorList>
            <consortium name="The Broad Institute Genomics Platform"/>
            <consortium name="The Broad Institute Genome Sequencing Center for Infectious Disease"/>
            <person name="Wu L."/>
            <person name="Ma J."/>
        </authorList>
    </citation>
    <scope>NUCLEOTIDE SEQUENCE [LARGE SCALE GENOMIC DNA]</scope>
    <source>
        <strain evidence="11">JCM 18200</strain>
    </source>
</reference>
<comment type="caution">
    <text evidence="10">The sequence shown here is derived from an EMBL/GenBank/DDBJ whole genome shotgun (WGS) entry which is preliminary data.</text>
</comment>
<dbReference type="NCBIfam" id="TIGR04057">
    <property type="entry name" value="SusC_RagA_signa"/>
    <property type="match status" value="1"/>
</dbReference>
<dbReference type="SUPFAM" id="SSF49464">
    <property type="entry name" value="Carboxypeptidase regulatory domain-like"/>
    <property type="match status" value="1"/>
</dbReference>
<keyword evidence="10" id="KW-0675">Receptor</keyword>
<dbReference type="InterPro" id="IPR011662">
    <property type="entry name" value="Secretin/TonB_short_N"/>
</dbReference>
<dbReference type="Proteomes" id="UP001501411">
    <property type="component" value="Unassembled WGS sequence"/>
</dbReference>
<dbReference type="SMART" id="SM00965">
    <property type="entry name" value="STN"/>
    <property type="match status" value="1"/>
</dbReference>
<evidence type="ECO:0000256" key="4">
    <source>
        <dbReference type="ARBA" id="ARBA00022692"/>
    </source>
</evidence>
<protein>
    <submittedName>
        <fullName evidence="10">TonB-dependent receptor</fullName>
    </submittedName>
</protein>
<dbReference type="Pfam" id="PF07660">
    <property type="entry name" value="STN"/>
    <property type="match status" value="1"/>
</dbReference>
<evidence type="ECO:0000313" key="10">
    <source>
        <dbReference type="EMBL" id="GAA4780490.1"/>
    </source>
</evidence>
<dbReference type="Pfam" id="PF07715">
    <property type="entry name" value="Plug"/>
    <property type="match status" value="1"/>
</dbReference>
<keyword evidence="6 7" id="KW-0998">Cell outer membrane</keyword>
<dbReference type="InterPro" id="IPR023996">
    <property type="entry name" value="TonB-dep_OMP_SusC/RagA"/>
</dbReference>
<evidence type="ECO:0000256" key="7">
    <source>
        <dbReference type="PROSITE-ProRule" id="PRU01360"/>
    </source>
</evidence>
<evidence type="ECO:0000256" key="6">
    <source>
        <dbReference type="ARBA" id="ARBA00023237"/>
    </source>
</evidence>
<dbReference type="InterPro" id="IPR023997">
    <property type="entry name" value="TonB-dep_OMP_SusC/RagA_CS"/>
</dbReference>
<dbReference type="NCBIfam" id="TIGR04056">
    <property type="entry name" value="OMP_RagA_SusC"/>
    <property type="match status" value="1"/>
</dbReference>
<name>A0ABP9AGT2_9SPHI</name>
<evidence type="ECO:0000259" key="9">
    <source>
        <dbReference type="SMART" id="SM00965"/>
    </source>
</evidence>
<gene>
    <name evidence="10" type="ORF">GCM10023231_04440</name>
</gene>
<evidence type="ECO:0000256" key="2">
    <source>
        <dbReference type="ARBA" id="ARBA00022448"/>
    </source>
</evidence>
<feature type="chain" id="PRO_5045983918" evidence="8">
    <location>
        <begin position="18"/>
        <end position="1108"/>
    </location>
</feature>
<organism evidence="10 11">
    <name type="scientific">Olivibacter ginsenosidimutans</name>
    <dbReference type="NCBI Taxonomy" id="1176537"/>
    <lineage>
        <taxon>Bacteria</taxon>
        <taxon>Pseudomonadati</taxon>
        <taxon>Bacteroidota</taxon>
        <taxon>Sphingobacteriia</taxon>
        <taxon>Sphingobacteriales</taxon>
        <taxon>Sphingobacteriaceae</taxon>
        <taxon>Olivibacter</taxon>
    </lineage>
</organism>
<evidence type="ECO:0000256" key="8">
    <source>
        <dbReference type="SAM" id="SignalP"/>
    </source>
</evidence>
<keyword evidence="4 7" id="KW-0812">Transmembrane</keyword>
<evidence type="ECO:0000256" key="1">
    <source>
        <dbReference type="ARBA" id="ARBA00004571"/>
    </source>
</evidence>
<keyword evidence="11" id="KW-1185">Reference proteome</keyword>
<dbReference type="InterPro" id="IPR012910">
    <property type="entry name" value="Plug_dom"/>
</dbReference>
<dbReference type="EMBL" id="BAABIQ010000003">
    <property type="protein sequence ID" value="GAA4780490.1"/>
    <property type="molecule type" value="Genomic_DNA"/>
</dbReference>
<dbReference type="RefSeq" id="WP_345230061.1">
    <property type="nucleotide sequence ID" value="NZ_BAABIQ010000003.1"/>
</dbReference>
<sequence>MKLIPILLTVFCVQVSAVAVSQQITLKTKNEPIANVFRDIRKQSGYLFLFDDEVLAQAKPVSIDVQKAALGDVLRLCFTGQPLTYSLIDKTIVVQPLQVTPAAQTRGELKGKVRDAMGEPLPGASITIEGTSIGTKSDAEGNYRLELDEGVYTVVVSYVGYEKVNYPHVEVTTAGRTLNVTMQGGTQLEEVEVSYGKQRQREITGAITQVDASALQDMPVMQFSQQLQGKVAGVQISQVSGQPGRGMAFRIRGAASLSAGNQPLFVIDGTPITGSINNINPAEIETFTVLKDASATSLYGSRAANGVILITTKHAKPGDAKINFTSNYGVQSIPMDKVPKMMNAREFAEFYNELYADKAKYENVTTPVPEVYANPERYGEGTNWFDVLTRQAPIQRYDLMISSARDKSASAVMAGYQEQEGVLVNTGTKLFSLRLNHDLSLGSRDQLQIGFNLAPSYRIDHNNRLGTDGLAGLFQWAVESSPLVPAVNPDGTYPLNVNTAGMVYNINPYAQMMLTKDDYKTTRILGNAYLNYAFVEGLTLKTNLAVDKGAETRNRFSPSSVSSTSMATGTSSAADNYSWTAEANLVYNKSINDHHIEALVGYSGQKYQGESNNVEGQAFPSDDVEWLSAATEITAGTSNYTDYSLLSAIGRLNYNYKGKYLFSAAMRRDGSSRFGADRKYGSFPSMSVGWIVSDEPFMEGFKQKIDLLKLRASYGITGNNEIGNYTHISTLGSYNYIVDGSLTPGYTVNSLGNSELAWERNKQFDIGFDLSLWNSRITFSYDYYHKLSDGMIQVRPIPRSSGFVNIQYNTGAFEFWGHELNLNTVNLTGNLKWNSSFNISFDRNLIKSLVEPGYIVANTAITGDYFHNQVGHRLGEFYGFVNLGLYQDENDLNQSAQYHVGNYHSDVGTIKMKDISGPDGVPDGVIDDVHDRTFIGDPTPDFLFGFTNNFAYKRFDLSISMAGSVGGQVLNVVKWTHLANMDGARNLLADIKDRWRSPENPGSGMYPRTATNTTILGRYPNSQWVENGSYLTIKNIALGYTVPLKQDLLLKNLRIYAAVQQALVWSAYSGMNPEINANGLDATKGIGVDGNAYPIPRTFSIGLSTTFK</sequence>